<feature type="transmembrane region" description="Helical" evidence="6">
    <location>
        <begin position="39"/>
        <end position="59"/>
    </location>
</feature>
<keyword evidence="4 6" id="KW-1133">Transmembrane helix</keyword>
<feature type="transmembrane region" description="Helical" evidence="6">
    <location>
        <begin position="130"/>
        <end position="147"/>
    </location>
</feature>
<name>A0A9D1R2Q8_9BACT</name>
<feature type="transmembrane region" description="Helical" evidence="6">
    <location>
        <begin position="104"/>
        <end position="124"/>
    </location>
</feature>
<evidence type="ECO:0000256" key="2">
    <source>
        <dbReference type="ARBA" id="ARBA00007511"/>
    </source>
</evidence>
<dbReference type="InterPro" id="IPR036259">
    <property type="entry name" value="MFS_trans_sf"/>
</dbReference>
<evidence type="ECO:0000256" key="6">
    <source>
        <dbReference type="SAM" id="Phobius"/>
    </source>
</evidence>
<gene>
    <name evidence="7" type="ORF">H9874_07870</name>
</gene>
<evidence type="ECO:0000256" key="5">
    <source>
        <dbReference type="ARBA" id="ARBA00023136"/>
    </source>
</evidence>
<dbReference type="NCBIfam" id="TIGR03718">
    <property type="entry name" value="R_switched_Alx"/>
    <property type="match status" value="1"/>
</dbReference>
<comment type="subcellular location">
    <subcellularLocation>
        <location evidence="1">Membrane</location>
        <topology evidence="1">Multi-pass membrane protein</topology>
    </subcellularLocation>
</comment>
<keyword evidence="5 6" id="KW-0472">Membrane</keyword>
<feature type="transmembrane region" description="Helical" evidence="6">
    <location>
        <begin position="6"/>
        <end position="27"/>
    </location>
</feature>
<dbReference type="PANTHER" id="PTHR30238:SF0">
    <property type="entry name" value="THYLAKOID MEMBRANE PROTEIN TERC, CHLOROPLASTIC"/>
    <property type="match status" value="1"/>
</dbReference>
<protein>
    <submittedName>
        <fullName evidence="7">TerC family protein</fullName>
    </submittedName>
</protein>
<feature type="transmembrane region" description="Helical" evidence="6">
    <location>
        <begin position="79"/>
        <end position="97"/>
    </location>
</feature>
<dbReference type="Pfam" id="PF03741">
    <property type="entry name" value="TerC"/>
    <property type="match status" value="1"/>
</dbReference>
<dbReference type="Proteomes" id="UP000824264">
    <property type="component" value="Unassembled WGS sequence"/>
</dbReference>
<feature type="transmembrane region" description="Helical" evidence="6">
    <location>
        <begin position="270"/>
        <end position="289"/>
    </location>
</feature>
<organism evidence="7 8">
    <name type="scientific">Candidatus Bilophila faecipullorum</name>
    <dbReference type="NCBI Taxonomy" id="2838482"/>
    <lineage>
        <taxon>Bacteria</taxon>
        <taxon>Pseudomonadati</taxon>
        <taxon>Thermodesulfobacteriota</taxon>
        <taxon>Desulfovibrionia</taxon>
        <taxon>Desulfovibrionales</taxon>
        <taxon>Desulfovibrionaceae</taxon>
        <taxon>Bilophila</taxon>
    </lineage>
</organism>
<dbReference type="EMBL" id="DXGI01000303">
    <property type="protein sequence ID" value="HIW79046.1"/>
    <property type="molecule type" value="Genomic_DNA"/>
</dbReference>
<feature type="transmembrane region" description="Helical" evidence="6">
    <location>
        <begin position="295"/>
        <end position="313"/>
    </location>
</feature>
<evidence type="ECO:0000313" key="7">
    <source>
        <dbReference type="EMBL" id="HIW79046.1"/>
    </source>
</evidence>
<evidence type="ECO:0000256" key="1">
    <source>
        <dbReference type="ARBA" id="ARBA00004141"/>
    </source>
</evidence>
<dbReference type="InterPro" id="IPR022369">
    <property type="entry name" value="Integral_membrane_TerC_rswitch"/>
</dbReference>
<dbReference type="InterPro" id="IPR005496">
    <property type="entry name" value="Integral_membrane_TerC"/>
</dbReference>
<keyword evidence="3 6" id="KW-0812">Transmembrane</keyword>
<dbReference type="GO" id="GO:0016020">
    <property type="term" value="C:membrane"/>
    <property type="evidence" value="ECO:0007669"/>
    <property type="project" value="UniProtKB-SubCell"/>
</dbReference>
<reference evidence="7" key="1">
    <citation type="journal article" date="2021" name="PeerJ">
        <title>Extensive microbial diversity within the chicken gut microbiome revealed by metagenomics and culture.</title>
        <authorList>
            <person name="Gilroy R."/>
            <person name="Ravi A."/>
            <person name="Getino M."/>
            <person name="Pursley I."/>
            <person name="Horton D.L."/>
            <person name="Alikhan N.F."/>
            <person name="Baker D."/>
            <person name="Gharbi K."/>
            <person name="Hall N."/>
            <person name="Watson M."/>
            <person name="Adriaenssens E.M."/>
            <person name="Foster-Nyarko E."/>
            <person name="Jarju S."/>
            <person name="Secka A."/>
            <person name="Antonio M."/>
            <person name="Oren A."/>
            <person name="Chaudhuri R.R."/>
            <person name="La Ragione R."/>
            <person name="Hildebrand F."/>
            <person name="Pallen M.J."/>
        </authorList>
    </citation>
    <scope>NUCLEOTIDE SEQUENCE</scope>
    <source>
        <strain evidence="7">ChiSxjej5B17-1746</strain>
    </source>
</reference>
<reference evidence="7" key="2">
    <citation type="submission" date="2021-04" db="EMBL/GenBank/DDBJ databases">
        <authorList>
            <person name="Gilroy R."/>
        </authorList>
    </citation>
    <scope>NUCLEOTIDE SEQUENCE</scope>
    <source>
        <strain evidence="7">ChiSxjej5B17-1746</strain>
    </source>
</reference>
<proteinExistence type="inferred from homology"/>
<feature type="transmembrane region" description="Helical" evidence="6">
    <location>
        <begin position="206"/>
        <end position="230"/>
    </location>
</feature>
<feature type="transmembrane region" description="Helical" evidence="6">
    <location>
        <begin position="236"/>
        <end position="258"/>
    </location>
</feature>
<dbReference type="PANTHER" id="PTHR30238">
    <property type="entry name" value="MEMBRANE BOUND PREDICTED REDOX MODULATOR"/>
    <property type="match status" value="1"/>
</dbReference>
<accession>A0A9D1R2Q8</accession>
<evidence type="ECO:0000313" key="8">
    <source>
        <dbReference type="Proteomes" id="UP000824264"/>
    </source>
</evidence>
<dbReference type="SUPFAM" id="SSF103473">
    <property type="entry name" value="MFS general substrate transporter"/>
    <property type="match status" value="1"/>
</dbReference>
<evidence type="ECO:0000256" key="3">
    <source>
        <dbReference type="ARBA" id="ARBA00022692"/>
    </source>
</evidence>
<sequence length="319" mass="35400">MIVEHSVTEIVLFCVLVVVALWFDLHAHKADKPVSARNAALWTCVWIALALVFAGYIGYSFGAEQVQLFLTGYLLEKSLSVDNLFVIMAIFGSFSIKDAFQHRVLYYGVLGALVLRLIFVAAGSSLVAMFGPYALAGFGIFVLWTAWKMWQSMRSGHKDEIVDYSEHWAVRYTRRFIPVHNQLHGHDFFVKAPDSAGKLIWKATPLFLCLVVVELSDVMFAFDSVPAIIAVTHDPFLVYTSNVFAILGLRSMYFLLAAGKRYLRHLEKSVIAILAYIGIKMMLDVLGVIHISPLISLAVVMGLLAVGVIASLVPEKAAK</sequence>
<evidence type="ECO:0000256" key="4">
    <source>
        <dbReference type="ARBA" id="ARBA00022989"/>
    </source>
</evidence>
<comment type="caution">
    <text evidence="7">The sequence shown here is derived from an EMBL/GenBank/DDBJ whole genome shotgun (WGS) entry which is preliminary data.</text>
</comment>
<dbReference type="AlphaFoldDB" id="A0A9D1R2Q8"/>
<comment type="similarity">
    <text evidence="2">Belongs to the TerC family.</text>
</comment>